<dbReference type="EMBL" id="CAADFE010000033">
    <property type="protein sequence ID" value="VFJ72347.1"/>
    <property type="molecule type" value="Genomic_DNA"/>
</dbReference>
<feature type="compositionally biased region" description="Basic and acidic residues" evidence="1">
    <location>
        <begin position="59"/>
        <end position="68"/>
    </location>
</feature>
<accession>A0A450TU95</accession>
<reference evidence="2" key="1">
    <citation type="submission" date="2019-02" db="EMBL/GenBank/DDBJ databases">
        <authorList>
            <person name="Gruber-Vodicka R. H."/>
            <person name="Seah K. B. B."/>
        </authorList>
    </citation>
    <scope>NUCLEOTIDE SEQUENCE</scope>
    <source>
        <strain evidence="2">BECK_BZ131</strain>
    </source>
</reference>
<gene>
    <name evidence="2" type="ORF">BECKFW1821C_GA0114237_103321</name>
</gene>
<proteinExistence type="predicted"/>
<name>A0A450TU95_9GAMM</name>
<organism evidence="2">
    <name type="scientific">Candidatus Kentrum sp. FW</name>
    <dbReference type="NCBI Taxonomy" id="2126338"/>
    <lineage>
        <taxon>Bacteria</taxon>
        <taxon>Pseudomonadati</taxon>
        <taxon>Pseudomonadota</taxon>
        <taxon>Gammaproteobacteria</taxon>
        <taxon>Candidatus Kentrum</taxon>
    </lineage>
</organism>
<dbReference type="Gene3D" id="1.25.40.10">
    <property type="entry name" value="Tetratricopeptide repeat domain"/>
    <property type="match status" value="1"/>
</dbReference>
<sequence>MSLMIIPMFVSWNILQQYRVLEEQVERFNRQENLLNSLREKLDKIPEDIGEQSGNTKKRINDLSSKGDDISRVTSSLLKIQAYTLEAHIAFSYKKDYSEAYKYSDSAFEKVKEVDKEFRTLCVGGRKNWNNNCKVWFDVINHISRKAYVLNARSAWKLEKWDEATRSGHKIIEIYRDHGEMDTRDGPHYAALGRMVQLMQYTKDTKKDKKGRFDGGKVAQDIKTVVHLLEKSIEIQPKDNSDYLNLAEVHLYNGSWHEAKKALSDARENIEEIRTKKSGDLKKLYDFLESVVSVIVVSSNKDAPQGECNYRIKYDKKENNGMESVKENWQKLSEEITKGGRLKEYMLEAFAIRLERGDYDKKDGQNFDTCVMESLRNMKMFEEKN</sequence>
<dbReference type="AlphaFoldDB" id="A0A450TU95"/>
<dbReference type="InterPro" id="IPR011990">
    <property type="entry name" value="TPR-like_helical_dom_sf"/>
</dbReference>
<dbReference type="SUPFAM" id="SSF48452">
    <property type="entry name" value="TPR-like"/>
    <property type="match status" value="1"/>
</dbReference>
<evidence type="ECO:0000313" key="2">
    <source>
        <dbReference type="EMBL" id="VFJ72347.1"/>
    </source>
</evidence>
<evidence type="ECO:0000256" key="1">
    <source>
        <dbReference type="SAM" id="MobiDB-lite"/>
    </source>
</evidence>
<protein>
    <recommendedName>
        <fullName evidence="3">Tetratricopeptide repeat-containing protein</fullName>
    </recommendedName>
</protein>
<feature type="region of interest" description="Disordered" evidence="1">
    <location>
        <begin position="46"/>
        <end position="68"/>
    </location>
</feature>
<evidence type="ECO:0008006" key="3">
    <source>
        <dbReference type="Google" id="ProtNLM"/>
    </source>
</evidence>